<gene>
    <name evidence="2" type="ORF">F2Q68_00039370</name>
</gene>
<dbReference type="Proteomes" id="UP000712281">
    <property type="component" value="Unassembled WGS sequence"/>
</dbReference>
<proteinExistence type="predicted"/>
<accession>A0A8S9MLN6</accession>
<feature type="compositionally biased region" description="Basic and acidic residues" evidence="1">
    <location>
        <begin position="63"/>
        <end position="82"/>
    </location>
</feature>
<evidence type="ECO:0000256" key="1">
    <source>
        <dbReference type="SAM" id="MobiDB-lite"/>
    </source>
</evidence>
<feature type="region of interest" description="Disordered" evidence="1">
    <location>
        <begin position="29"/>
        <end position="109"/>
    </location>
</feature>
<comment type="caution">
    <text evidence="2">The sequence shown here is derived from an EMBL/GenBank/DDBJ whole genome shotgun (WGS) entry which is preliminary data.</text>
</comment>
<protein>
    <submittedName>
        <fullName evidence="2">Uncharacterized protein</fullName>
    </submittedName>
</protein>
<feature type="compositionally biased region" description="Polar residues" evidence="1">
    <location>
        <begin position="85"/>
        <end position="105"/>
    </location>
</feature>
<dbReference type="AlphaFoldDB" id="A0A8S9MLN6"/>
<dbReference type="EMBL" id="QGKW02000007">
    <property type="protein sequence ID" value="KAF2618771.1"/>
    <property type="molecule type" value="Genomic_DNA"/>
</dbReference>
<feature type="compositionally biased region" description="Polar residues" evidence="1">
    <location>
        <begin position="40"/>
        <end position="54"/>
    </location>
</feature>
<sequence length="191" mass="21281">MIGNSQTLVLFGNNLRVVLDGCKFDNTVKSSDRQERSSKARTNSSKSTRSTISRGNEEEDEGLKEVNRSDRFHRFGADEWIGRNRTPNNQLASTATRENPNSSSAAVLKARKTPRWENRWFGSESTFTATSHRLVGKPLPPRKKNRSSLTTMHINRAKNGKLGGSGPGSAPTKPSHEAKNRYSLRKPLCNL</sequence>
<feature type="region of interest" description="Disordered" evidence="1">
    <location>
        <begin position="154"/>
        <end position="191"/>
    </location>
</feature>
<organism evidence="2 3">
    <name type="scientific">Brassica cretica</name>
    <name type="common">Mustard</name>
    <dbReference type="NCBI Taxonomy" id="69181"/>
    <lineage>
        <taxon>Eukaryota</taxon>
        <taxon>Viridiplantae</taxon>
        <taxon>Streptophyta</taxon>
        <taxon>Embryophyta</taxon>
        <taxon>Tracheophyta</taxon>
        <taxon>Spermatophyta</taxon>
        <taxon>Magnoliopsida</taxon>
        <taxon>eudicotyledons</taxon>
        <taxon>Gunneridae</taxon>
        <taxon>Pentapetalae</taxon>
        <taxon>rosids</taxon>
        <taxon>malvids</taxon>
        <taxon>Brassicales</taxon>
        <taxon>Brassicaceae</taxon>
        <taxon>Brassiceae</taxon>
        <taxon>Brassica</taxon>
    </lineage>
</organism>
<name>A0A8S9MLN6_BRACR</name>
<evidence type="ECO:0000313" key="3">
    <source>
        <dbReference type="Proteomes" id="UP000712281"/>
    </source>
</evidence>
<evidence type="ECO:0000313" key="2">
    <source>
        <dbReference type="EMBL" id="KAF2618771.1"/>
    </source>
</evidence>
<reference evidence="2" key="1">
    <citation type="submission" date="2019-12" db="EMBL/GenBank/DDBJ databases">
        <title>Genome sequencing and annotation of Brassica cretica.</title>
        <authorList>
            <person name="Studholme D.J."/>
            <person name="Sarris P.F."/>
        </authorList>
    </citation>
    <scope>NUCLEOTIDE SEQUENCE</scope>
    <source>
        <strain evidence="2">PFS-001/15</strain>
        <tissue evidence="2">Leaf</tissue>
    </source>
</reference>